<dbReference type="EMBL" id="FOTK01000058">
    <property type="protein sequence ID" value="SFM79757.1"/>
    <property type="molecule type" value="Genomic_DNA"/>
</dbReference>
<dbReference type="Proteomes" id="UP000199048">
    <property type="component" value="Unassembled WGS sequence"/>
</dbReference>
<reference evidence="2" key="1">
    <citation type="submission" date="2016-10" db="EMBL/GenBank/DDBJ databases">
        <authorList>
            <person name="Varghese N."/>
            <person name="Submissions S."/>
        </authorList>
    </citation>
    <scope>NUCLEOTIDE SEQUENCE [LARGE SCALE GENOMIC DNA]</scope>
    <source>
        <strain evidence="2">BL36</strain>
    </source>
</reference>
<proteinExistence type="predicted"/>
<sequence length="84" mass="9384">MPAHYCINPLDPYAEQEVLVTYDDQRPFVAIRSAIDEDGYDILADLSEECVRNLQLEIAVYHGHIEPYAWAQHAVDVVAAPAAS</sequence>
<dbReference type="RefSeq" id="WP_208612130.1">
    <property type="nucleotide sequence ID" value="NZ_FOTK01000058.1"/>
</dbReference>
<accession>A0A1I4TT50</accession>
<keyword evidence="2" id="KW-1185">Reference proteome</keyword>
<organism evidence="1 2">
    <name type="scientific">Methylobacterium pseudosasicola</name>
    <dbReference type="NCBI Taxonomy" id="582667"/>
    <lineage>
        <taxon>Bacteria</taxon>
        <taxon>Pseudomonadati</taxon>
        <taxon>Pseudomonadota</taxon>
        <taxon>Alphaproteobacteria</taxon>
        <taxon>Hyphomicrobiales</taxon>
        <taxon>Methylobacteriaceae</taxon>
        <taxon>Methylobacterium</taxon>
    </lineage>
</organism>
<name>A0A1I4TT50_9HYPH</name>
<evidence type="ECO:0000313" key="1">
    <source>
        <dbReference type="EMBL" id="SFM79757.1"/>
    </source>
</evidence>
<evidence type="ECO:0000313" key="2">
    <source>
        <dbReference type="Proteomes" id="UP000199048"/>
    </source>
</evidence>
<dbReference type="AlphaFoldDB" id="A0A1I4TT50"/>
<gene>
    <name evidence="1" type="ORF">SAMN05192568_105814</name>
</gene>
<protein>
    <submittedName>
        <fullName evidence="1">Uncharacterized protein</fullName>
    </submittedName>
</protein>